<comment type="subcellular location">
    <subcellularLocation>
        <location evidence="1">Golgi apparatus</location>
        <location evidence="1">trans-Golgi network</location>
    </subcellularLocation>
</comment>
<dbReference type="OMA" id="SAGMYPQ"/>
<evidence type="ECO:0000313" key="10">
    <source>
        <dbReference type="Proteomes" id="UP000007148"/>
    </source>
</evidence>
<dbReference type="Gene3D" id="1.20.58.160">
    <property type="match status" value="1"/>
</dbReference>
<feature type="compositionally biased region" description="Low complexity" evidence="6">
    <location>
        <begin position="481"/>
        <end position="509"/>
    </location>
</feature>
<dbReference type="EMBL" id="CAFZ01000228">
    <property type="protein sequence ID" value="CCA73469.1"/>
    <property type="molecule type" value="Genomic_DNA"/>
</dbReference>
<accession>G4TQ76</accession>
<evidence type="ECO:0000259" key="7">
    <source>
        <dbReference type="PROSITE" id="PS50179"/>
    </source>
</evidence>
<dbReference type="GO" id="GO:0043328">
    <property type="term" value="P:protein transport to vacuole involved in ubiquitin-dependent protein catabolic process via the multivesicular body sorting pathway"/>
    <property type="evidence" value="ECO:0007669"/>
    <property type="project" value="TreeGrafter"/>
</dbReference>
<dbReference type="GO" id="GO:0006895">
    <property type="term" value="P:Golgi to endosome transport"/>
    <property type="evidence" value="ECO:0007669"/>
    <property type="project" value="TreeGrafter"/>
</dbReference>
<dbReference type="PROSITE" id="PS50179">
    <property type="entry name" value="VHS"/>
    <property type="match status" value="1"/>
</dbReference>
<feature type="compositionally biased region" description="Polar residues" evidence="6">
    <location>
        <begin position="516"/>
        <end position="552"/>
    </location>
</feature>
<dbReference type="AlphaFoldDB" id="G4TQ76"/>
<gene>
    <name evidence="9" type="ORF">PIIN_07423</name>
</gene>
<dbReference type="PANTHER" id="PTHR47180">
    <property type="entry name" value="ADP-RIBOSYLATION FACTOR-BINDING PROTEIN GGA1-RELATED"/>
    <property type="match status" value="1"/>
</dbReference>
<dbReference type="GO" id="GO:0005829">
    <property type="term" value="C:cytosol"/>
    <property type="evidence" value="ECO:0007669"/>
    <property type="project" value="GOC"/>
</dbReference>
<evidence type="ECO:0000256" key="5">
    <source>
        <dbReference type="ARBA" id="ARBA00053552"/>
    </source>
</evidence>
<dbReference type="GO" id="GO:0043130">
    <property type="term" value="F:ubiquitin binding"/>
    <property type="evidence" value="ECO:0007669"/>
    <property type="project" value="InterPro"/>
</dbReference>
<feature type="compositionally biased region" description="Low complexity" evidence="6">
    <location>
        <begin position="554"/>
        <end position="578"/>
    </location>
</feature>
<evidence type="ECO:0000256" key="1">
    <source>
        <dbReference type="ARBA" id="ARBA00004601"/>
    </source>
</evidence>
<dbReference type="Proteomes" id="UP000007148">
    <property type="component" value="Unassembled WGS sequence"/>
</dbReference>
<evidence type="ECO:0000256" key="6">
    <source>
        <dbReference type="SAM" id="MobiDB-lite"/>
    </source>
</evidence>
<dbReference type="SUPFAM" id="SSF48464">
    <property type="entry name" value="ENTH/VHS domain"/>
    <property type="match status" value="1"/>
</dbReference>
<dbReference type="GO" id="GO:0035091">
    <property type="term" value="F:phosphatidylinositol binding"/>
    <property type="evidence" value="ECO:0007669"/>
    <property type="project" value="InterPro"/>
</dbReference>
<feature type="compositionally biased region" description="Low complexity" evidence="6">
    <location>
        <begin position="395"/>
        <end position="428"/>
    </location>
</feature>
<keyword evidence="3" id="KW-0653">Protein transport</keyword>
<reference evidence="9 10" key="1">
    <citation type="journal article" date="2011" name="PLoS Pathog.">
        <title>Endophytic Life Strategies Decoded by Genome and Transcriptome Analyses of the Mutualistic Root Symbiont Piriformospora indica.</title>
        <authorList>
            <person name="Zuccaro A."/>
            <person name="Lahrmann U."/>
            <person name="Guldener U."/>
            <person name="Langen G."/>
            <person name="Pfiffi S."/>
            <person name="Biedenkopf D."/>
            <person name="Wong P."/>
            <person name="Samans B."/>
            <person name="Grimm C."/>
            <person name="Basiewicz M."/>
            <person name="Murat C."/>
            <person name="Martin F."/>
            <person name="Kogel K.H."/>
        </authorList>
    </citation>
    <scope>NUCLEOTIDE SEQUENCE [LARGE SCALE GENOMIC DNA]</scope>
    <source>
        <strain evidence="9 10">DSM 11827</strain>
    </source>
</reference>
<proteinExistence type="predicted"/>
<dbReference type="InterPro" id="IPR008942">
    <property type="entry name" value="ENTH_VHS"/>
</dbReference>
<feature type="region of interest" description="Disordered" evidence="6">
    <location>
        <begin position="1"/>
        <end position="35"/>
    </location>
</feature>
<comment type="caution">
    <text evidence="9">The sequence shown here is derived from an EMBL/GenBank/DDBJ whole genome shotgun (WGS) entry which is preliminary data.</text>
</comment>
<dbReference type="SMART" id="SM00288">
    <property type="entry name" value="VHS"/>
    <property type="match status" value="1"/>
</dbReference>
<dbReference type="Gene3D" id="1.25.40.90">
    <property type="match status" value="1"/>
</dbReference>
<dbReference type="FunFam" id="1.25.40.90:FF:000008">
    <property type="entry name" value="VHS domain protein"/>
    <property type="match status" value="1"/>
</dbReference>
<evidence type="ECO:0000256" key="4">
    <source>
        <dbReference type="ARBA" id="ARBA00023034"/>
    </source>
</evidence>
<keyword evidence="4" id="KW-0333">Golgi apparatus</keyword>
<name>G4TQ76_SERID</name>
<dbReference type="GO" id="GO:0005802">
    <property type="term" value="C:trans-Golgi network"/>
    <property type="evidence" value="ECO:0007669"/>
    <property type="project" value="TreeGrafter"/>
</dbReference>
<evidence type="ECO:0000256" key="2">
    <source>
        <dbReference type="ARBA" id="ARBA00022448"/>
    </source>
</evidence>
<dbReference type="OrthoDB" id="2018246at2759"/>
<dbReference type="FunCoup" id="G4TQ76">
    <property type="interactions" value="148"/>
</dbReference>
<evidence type="ECO:0000259" key="8">
    <source>
        <dbReference type="PROSITE" id="PS50909"/>
    </source>
</evidence>
<dbReference type="InterPro" id="IPR004152">
    <property type="entry name" value="GAT_dom"/>
</dbReference>
<evidence type="ECO:0000256" key="3">
    <source>
        <dbReference type="ARBA" id="ARBA00022927"/>
    </source>
</evidence>
<dbReference type="PANTHER" id="PTHR47180:SF1">
    <property type="entry name" value="ADP-RIBOSYLATION FACTOR-BINDING PROTEIN GGA1-RELATED"/>
    <property type="match status" value="1"/>
</dbReference>
<dbReference type="CDD" id="cd14235">
    <property type="entry name" value="GAT_GGA_fungi"/>
    <property type="match status" value="1"/>
</dbReference>
<feature type="domain" description="GAT" evidence="8">
    <location>
        <begin position="218"/>
        <end position="348"/>
    </location>
</feature>
<dbReference type="PROSITE" id="PS50909">
    <property type="entry name" value="GAT"/>
    <property type="match status" value="1"/>
</dbReference>
<dbReference type="InParanoid" id="G4TQ76"/>
<keyword evidence="10" id="KW-1185">Reference proteome</keyword>
<dbReference type="eggNOG" id="KOG1087">
    <property type="taxonomic scope" value="Eukaryota"/>
</dbReference>
<feature type="region of interest" description="Disordered" evidence="6">
    <location>
        <begin position="382"/>
        <end position="463"/>
    </location>
</feature>
<keyword evidence="2" id="KW-0813">Transport</keyword>
<dbReference type="InterPro" id="IPR038425">
    <property type="entry name" value="GAT_sf"/>
</dbReference>
<comment type="function">
    <text evidence="5">May play a role in the regulation of membrane traffic through the trans-Golgi network.</text>
</comment>
<organism evidence="9 10">
    <name type="scientific">Serendipita indica (strain DSM 11827)</name>
    <name type="common">Root endophyte fungus</name>
    <name type="synonym">Piriformospora indica</name>
    <dbReference type="NCBI Taxonomy" id="1109443"/>
    <lineage>
        <taxon>Eukaryota</taxon>
        <taxon>Fungi</taxon>
        <taxon>Dikarya</taxon>
        <taxon>Basidiomycota</taxon>
        <taxon>Agaricomycotina</taxon>
        <taxon>Agaricomycetes</taxon>
        <taxon>Sebacinales</taxon>
        <taxon>Serendipitaceae</taxon>
        <taxon>Serendipita</taxon>
    </lineage>
</organism>
<evidence type="ECO:0000313" key="9">
    <source>
        <dbReference type="EMBL" id="CCA73469.1"/>
    </source>
</evidence>
<protein>
    <submittedName>
        <fullName evidence="9">Related to GGA2-Arf-binding protein</fullName>
    </submittedName>
</protein>
<feature type="region of interest" description="Disordered" evidence="6">
    <location>
        <begin position="481"/>
        <end position="589"/>
    </location>
</feature>
<dbReference type="SUPFAM" id="SSF89009">
    <property type="entry name" value="GAT-like domain"/>
    <property type="match status" value="1"/>
</dbReference>
<dbReference type="GO" id="GO:0006896">
    <property type="term" value="P:Golgi to vacuole transport"/>
    <property type="evidence" value="ECO:0007669"/>
    <property type="project" value="UniProtKB-ARBA"/>
</dbReference>
<dbReference type="CDD" id="cd16998">
    <property type="entry name" value="VHS_GGA_fungi"/>
    <property type="match status" value="1"/>
</dbReference>
<sequence length="589" mass="62774">MPPPPTGFNVSHQRQVMGGAGSSGSQSPPLGGGWPGAMSVGSGWMGVSPVEALVHRSCDPSLSEPPYQIHVELAELINKKKANTPREATMAAVRMVNNRNPHVSLLALALIDSLVQSCGYPIHLQVSTKEFLNELVRRFPERPPPFPGPVMQRILELIHSWKEGICATSRWKDDLTNIREMHRLLQYKGYRFRDLPRSNNVTNVENLKSPEELENEDREAQSAKLQELLRRGTPKDLAAAQELMKILAGAEPEAKPDYKAQTLKELNKVEAKVILLNEMLDNVDKVRGETFVQGDVYDQVATSISAATPKIQGWISDAEAHDPDSLSAFLQINDQINNVIQRYEAFKRGDYEAGANPVPPELAGAPAQPSSLIDLLGDETEAPATVATGPGGAGDDLAGLFGPSSQTAPAVPNNPNPNASGASRPSNADIMSMFNAAPPPQAQPAFGGGMAHPRPAMGYNPSSFGMQPNANMMGMGMNAYQQQQQAPQSLFQSSPPQQQQQGYQTPMGGAIMLPGTPQSQLRGNTGASGSRSGTPSLQQLAGTAGTQPNTLGRTAPLTATTSAPAPAPAQATTAQGQQKDPFADLAGLF</sequence>
<dbReference type="InterPro" id="IPR052653">
    <property type="entry name" value="ARF-binding"/>
</dbReference>
<dbReference type="InterPro" id="IPR002014">
    <property type="entry name" value="VHS_dom"/>
</dbReference>
<dbReference type="Pfam" id="PF03127">
    <property type="entry name" value="GAT"/>
    <property type="match status" value="1"/>
</dbReference>
<feature type="domain" description="VHS" evidence="7">
    <location>
        <begin position="57"/>
        <end position="193"/>
    </location>
</feature>
<dbReference type="HOGENOM" id="CLU_017092_1_0_1"/>
<dbReference type="Pfam" id="PF00790">
    <property type="entry name" value="VHS"/>
    <property type="match status" value="1"/>
</dbReference>
<dbReference type="STRING" id="1109443.G4TQ76"/>